<reference evidence="3" key="1">
    <citation type="submission" date="2020-03" db="EMBL/GenBank/DDBJ databases">
        <title>Site-based positive gene gene selection in Geosmithia morbida across the United States reveals a broad range of putative effectors and factors for local host and environmental adapation.</title>
        <authorList>
            <person name="Onufrak A."/>
            <person name="Murdoch R.W."/>
            <person name="Gazis R."/>
            <person name="Huff M."/>
            <person name="Staton M."/>
            <person name="Klingeman W."/>
            <person name="Hadziabdic D."/>
        </authorList>
    </citation>
    <scope>NUCLEOTIDE SEQUENCE</scope>
    <source>
        <strain evidence="3">1262</strain>
    </source>
</reference>
<keyword evidence="4" id="KW-1185">Reference proteome</keyword>
<dbReference type="RefSeq" id="XP_035318894.1">
    <property type="nucleotide sequence ID" value="XM_035465019.1"/>
</dbReference>
<feature type="compositionally biased region" description="Pro residues" evidence="1">
    <location>
        <begin position="185"/>
        <end position="194"/>
    </location>
</feature>
<feature type="domain" description="C2H2-type" evidence="2">
    <location>
        <begin position="336"/>
        <end position="361"/>
    </location>
</feature>
<feature type="domain" description="C2H2-type" evidence="2">
    <location>
        <begin position="401"/>
        <end position="426"/>
    </location>
</feature>
<dbReference type="SMART" id="SM00355">
    <property type="entry name" value="ZnF_C2H2"/>
    <property type="match status" value="3"/>
</dbReference>
<feature type="compositionally biased region" description="Low complexity" evidence="1">
    <location>
        <begin position="169"/>
        <end position="184"/>
    </location>
</feature>
<dbReference type="OrthoDB" id="6077919at2759"/>
<dbReference type="GO" id="GO:0006357">
    <property type="term" value="P:regulation of transcription by RNA polymerase II"/>
    <property type="evidence" value="ECO:0007669"/>
    <property type="project" value="TreeGrafter"/>
</dbReference>
<feature type="compositionally biased region" description="Basic and acidic residues" evidence="1">
    <location>
        <begin position="76"/>
        <end position="112"/>
    </location>
</feature>
<dbReference type="InterPro" id="IPR036236">
    <property type="entry name" value="Znf_C2H2_sf"/>
</dbReference>
<dbReference type="PANTHER" id="PTHR46179:SF19">
    <property type="entry name" value="C2H2 FINGER DOMAIN TRANSCRIPTION FACTOR (EUROFUNG)-RELATED"/>
    <property type="match status" value="1"/>
</dbReference>
<feature type="domain" description="C2H2-type" evidence="2">
    <location>
        <begin position="367"/>
        <end position="396"/>
    </location>
</feature>
<accession>A0A9P5CZA1</accession>
<dbReference type="EMBL" id="JAANYQ010000017">
    <property type="protein sequence ID" value="KAF4120242.1"/>
    <property type="molecule type" value="Genomic_DNA"/>
</dbReference>
<dbReference type="Proteomes" id="UP000749293">
    <property type="component" value="Unassembled WGS sequence"/>
</dbReference>
<comment type="caution">
    <text evidence="3">The sequence shown here is derived from an EMBL/GenBank/DDBJ whole genome shotgun (WGS) entry which is preliminary data.</text>
</comment>
<feature type="region of interest" description="Disordered" evidence="1">
    <location>
        <begin position="1"/>
        <end position="22"/>
    </location>
</feature>
<dbReference type="GO" id="GO:0005634">
    <property type="term" value="C:nucleus"/>
    <property type="evidence" value="ECO:0007669"/>
    <property type="project" value="TreeGrafter"/>
</dbReference>
<evidence type="ECO:0000313" key="3">
    <source>
        <dbReference type="EMBL" id="KAF4120242.1"/>
    </source>
</evidence>
<sequence>MKPSKPIYRPSRSPSPEVTLPPVLFHSDYDVDYQYKRSEPRTGDAALTSLFGNYQSPHISQAADRPILPSINDLDDYNHRGDRQYDLGHDRSSSHFDTRGLRLGTGRDEPGKPRLRHTAPPRKDSLQHLAAGALKAVNVPETPSDPSWGPLAVDKLSLHDPPESPRYKSPSLASSRSRPSMLSPPTAPLPPLAKPSPSSDHSGHSLPSIRSTLGGDFKLALPEKEPTLPHHTTGPPLASYSPPSGAQMHPHIPCSSPISPPDNYSRSLPSPRATMAPSPYSHIPVAISHRPSVDYSGSSTCGESATMEKSLSSSGTAASVTTDCMSIDEITSQGGYNCTVTGCTAPPFQTQYLLNSHANVHSSARPHYCPVPGCARSEGGKGFKRKNEMIRHGLVHDSPGYVCPFCPDRDHKYPRPDNLQRHVRVHHNDKSKDDPLLREVLAQRADGPNRGRRRRGGS</sequence>
<dbReference type="SUPFAM" id="SSF57667">
    <property type="entry name" value="beta-beta-alpha zinc fingers"/>
    <property type="match status" value="1"/>
</dbReference>
<proteinExistence type="predicted"/>
<evidence type="ECO:0000256" key="1">
    <source>
        <dbReference type="SAM" id="MobiDB-lite"/>
    </source>
</evidence>
<evidence type="ECO:0000313" key="4">
    <source>
        <dbReference type="Proteomes" id="UP000749293"/>
    </source>
</evidence>
<dbReference type="GeneID" id="55969271"/>
<dbReference type="PANTHER" id="PTHR46179">
    <property type="entry name" value="ZINC FINGER PROTEIN"/>
    <property type="match status" value="1"/>
</dbReference>
<gene>
    <name evidence="3" type="ORF">GMORB2_3043</name>
</gene>
<name>A0A9P5CZA1_9HYPO</name>
<feature type="region of interest" description="Disordered" evidence="1">
    <location>
        <begin position="140"/>
        <end position="277"/>
    </location>
</feature>
<dbReference type="Gene3D" id="3.30.160.60">
    <property type="entry name" value="Classic Zinc Finger"/>
    <property type="match status" value="2"/>
</dbReference>
<protein>
    <submittedName>
        <fullName evidence="3">ZnF C2H2</fullName>
    </submittedName>
</protein>
<dbReference type="InterPro" id="IPR051061">
    <property type="entry name" value="Zinc_finger_trans_reg"/>
</dbReference>
<feature type="compositionally biased region" description="Basic and acidic residues" evidence="1">
    <location>
        <begin position="156"/>
        <end position="166"/>
    </location>
</feature>
<evidence type="ECO:0000259" key="2">
    <source>
        <dbReference type="SMART" id="SM00355"/>
    </source>
</evidence>
<dbReference type="AlphaFoldDB" id="A0A9P5CZA1"/>
<dbReference type="InterPro" id="IPR013087">
    <property type="entry name" value="Znf_C2H2_type"/>
</dbReference>
<organism evidence="3 4">
    <name type="scientific">Geosmithia morbida</name>
    <dbReference type="NCBI Taxonomy" id="1094350"/>
    <lineage>
        <taxon>Eukaryota</taxon>
        <taxon>Fungi</taxon>
        <taxon>Dikarya</taxon>
        <taxon>Ascomycota</taxon>
        <taxon>Pezizomycotina</taxon>
        <taxon>Sordariomycetes</taxon>
        <taxon>Hypocreomycetidae</taxon>
        <taxon>Hypocreales</taxon>
        <taxon>Bionectriaceae</taxon>
        <taxon>Geosmithia</taxon>
    </lineage>
</organism>
<feature type="region of interest" description="Disordered" evidence="1">
    <location>
        <begin position="58"/>
        <end position="124"/>
    </location>
</feature>